<keyword evidence="2" id="KW-1133">Transmembrane helix</keyword>
<comment type="caution">
    <text evidence="3">The sequence shown here is derived from an EMBL/GenBank/DDBJ whole genome shotgun (WGS) entry which is preliminary data.</text>
</comment>
<name>A0ABQ4S632_9HYPH</name>
<gene>
    <name evidence="3" type="ORF">OCOJLMKI_4368</name>
</gene>
<accession>A0ABQ4S632</accession>
<reference evidence="3" key="2">
    <citation type="submission" date="2021-08" db="EMBL/GenBank/DDBJ databases">
        <authorList>
            <person name="Tani A."/>
            <person name="Ola A."/>
            <person name="Ogura Y."/>
            <person name="Katsura K."/>
            <person name="Hayashi T."/>
        </authorList>
    </citation>
    <scope>NUCLEOTIDE SEQUENCE</scope>
    <source>
        <strain evidence="3">DSM 19015</strain>
    </source>
</reference>
<organism evidence="3 4">
    <name type="scientific">Methylobacterium iners</name>
    <dbReference type="NCBI Taxonomy" id="418707"/>
    <lineage>
        <taxon>Bacteria</taxon>
        <taxon>Pseudomonadati</taxon>
        <taxon>Pseudomonadota</taxon>
        <taxon>Alphaproteobacteria</taxon>
        <taxon>Hyphomicrobiales</taxon>
        <taxon>Methylobacteriaceae</taxon>
        <taxon>Methylobacterium</taxon>
    </lineage>
</organism>
<sequence>MRNAPMLPPSRFPDSAPLPERAAALPDLEPPLFDSTLVEPAPKRVLLSWTVKLSLMIALLGFGASQYMTWLVGAAAVQREARLASGLSDPETTGSILGTTASVTPDPCAVPLRLQNGR</sequence>
<evidence type="ECO:0000256" key="1">
    <source>
        <dbReference type="SAM" id="MobiDB-lite"/>
    </source>
</evidence>
<protein>
    <submittedName>
        <fullName evidence="3">Uncharacterized protein</fullName>
    </submittedName>
</protein>
<dbReference type="EMBL" id="BPQP01000078">
    <property type="protein sequence ID" value="GJD97140.1"/>
    <property type="molecule type" value="Genomic_DNA"/>
</dbReference>
<evidence type="ECO:0000256" key="2">
    <source>
        <dbReference type="SAM" id="Phobius"/>
    </source>
</evidence>
<keyword evidence="2" id="KW-0812">Transmembrane</keyword>
<keyword evidence="4" id="KW-1185">Reference proteome</keyword>
<dbReference type="Proteomes" id="UP001055125">
    <property type="component" value="Unassembled WGS sequence"/>
</dbReference>
<evidence type="ECO:0000313" key="4">
    <source>
        <dbReference type="Proteomes" id="UP001055125"/>
    </source>
</evidence>
<keyword evidence="2" id="KW-0472">Membrane</keyword>
<proteinExistence type="predicted"/>
<evidence type="ECO:0000313" key="3">
    <source>
        <dbReference type="EMBL" id="GJD97140.1"/>
    </source>
</evidence>
<feature type="region of interest" description="Disordered" evidence="1">
    <location>
        <begin position="1"/>
        <end position="23"/>
    </location>
</feature>
<feature type="compositionally biased region" description="Pro residues" evidence="1">
    <location>
        <begin position="1"/>
        <end position="11"/>
    </location>
</feature>
<feature type="transmembrane region" description="Helical" evidence="2">
    <location>
        <begin position="53"/>
        <end position="77"/>
    </location>
</feature>
<reference evidence="3" key="1">
    <citation type="journal article" date="2021" name="Front. Microbiol.">
        <title>Comprehensive Comparative Genomics and Phenotyping of Methylobacterium Species.</title>
        <authorList>
            <person name="Alessa O."/>
            <person name="Ogura Y."/>
            <person name="Fujitani Y."/>
            <person name="Takami H."/>
            <person name="Hayashi T."/>
            <person name="Sahin N."/>
            <person name="Tani A."/>
        </authorList>
    </citation>
    <scope>NUCLEOTIDE SEQUENCE</scope>
    <source>
        <strain evidence="3">DSM 19015</strain>
    </source>
</reference>